<dbReference type="SUPFAM" id="SSF55486">
    <property type="entry name" value="Metalloproteases ('zincins'), catalytic domain"/>
    <property type="match status" value="1"/>
</dbReference>
<feature type="signal peptide" evidence="2">
    <location>
        <begin position="1"/>
        <end position="20"/>
    </location>
</feature>
<evidence type="ECO:0000256" key="1">
    <source>
        <dbReference type="SAM" id="MobiDB-lite"/>
    </source>
</evidence>
<organism evidence="5 6">
    <name type="scientific">Paludisphaera mucosa</name>
    <dbReference type="NCBI Taxonomy" id="3030827"/>
    <lineage>
        <taxon>Bacteria</taxon>
        <taxon>Pseudomonadati</taxon>
        <taxon>Planctomycetota</taxon>
        <taxon>Planctomycetia</taxon>
        <taxon>Isosphaerales</taxon>
        <taxon>Isosphaeraceae</taxon>
        <taxon>Paludisphaera</taxon>
    </lineage>
</organism>
<feature type="domain" description="DUF5117" evidence="4">
    <location>
        <begin position="122"/>
        <end position="317"/>
    </location>
</feature>
<dbReference type="EMBL" id="JARRAG010000002">
    <property type="protein sequence ID" value="MDG3007736.1"/>
    <property type="molecule type" value="Genomic_DNA"/>
</dbReference>
<feature type="chain" id="PRO_5046394600" evidence="2">
    <location>
        <begin position="21"/>
        <end position="869"/>
    </location>
</feature>
<dbReference type="InterPro" id="IPR034032">
    <property type="entry name" value="Zn_MMP-like_bac"/>
</dbReference>
<dbReference type="InterPro" id="IPR032534">
    <property type="entry name" value="EcxA_zinc-bd"/>
</dbReference>
<dbReference type="Proteomes" id="UP001216907">
    <property type="component" value="Unassembled WGS sequence"/>
</dbReference>
<reference evidence="5 6" key="1">
    <citation type="submission" date="2023-03" db="EMBL/GenBank/DDBJ databases">
        <title>Paludisphaera mucosa sp. nov. a novel planctomycete from northern fen.</title>
        <authorList>
            <person name="Ivanova A."/>
        </authorList>
    </citation>
    <scope>NUCLEOTIDE SEQUENCE [LARGE SCALE GENOMIC DNA]</scope>
    <source>
        <strain evidence="5 6">Pla2</strain>
    </source>
</reference>
<keyword evidence="5" id="KW-0482">Metalloprotease</keyword>
<keyword evidence="6" id="KW-1185">Reference proteome</keyword>
<sequence length="869" mass="92622">MASFALAALVAFATAGESHAVAAATCHRAFSRAFPALQLPKPVLLAQTPGAVKAAETPPPAKPATIAEKTAPLAKVDGLFPLYWDEKSGKVMMEVSRPGREFLYQVTLATGVGSNPIGLDRGQLGDTKVVAFRKVGPKLLLEEPNYRFRALSDNADERRSVADSFARSVIAGFKIEAEEGGRILVDATSFFLRDAHGVADRLAAAKQGKYKADESRGGLDRAGLKSFPRNTEVEATLTFATDDEPGPLVASTTPAPRSVTVCQRHSLVELPETGPGYAPRKLDPRVGLFTVEFADFATPTGTPIETRWITRHRLAKKDPSLAVSEPVAPLVYYVDRGAPEPIRSALVEGASWWSQAFEAAGFKDSFRVEILPEGADPMDLRYNVIHWVHRSTRGWSYGSSVVDPRTGEILKATVSLDSQRARQDVLIGAGLIPPGSGCGMAMPPAPEHLAAADPASDLGAMALARIRQLSAHEVGHTLGFAHNFAASSYDRGSVMDYPAPRVKVVDGQLDLSDAYGRGIGPYDAFAARFAYAQFPPGADEAKELRRIVEDGVAAGMRFLSDGDSRPAGAAHPLASLWDDGPDPVASLRHEMRVRRIGLQAFGPGNLPEGAPLSDLESRLLPLYLHHRYQLQAAAKTLGGVDYSYAVRTAAGPSPPRVAEVVPAARQREALAAVLDAIDPKELLIPPAVLALIPPTAYGHDGGTAELFPKRTGPTFDPIAAATVAADVAASTLLQPERAARLVEFHARDASNPGFGEVLDTLVARSFAPRDPDPRAAAIQSAVRHLIAGRLMELASDEAATPQVRALATNALRYSISGRLSALVQDAEIQVDALAIQAEVARFLARPDATHRRTEPPATPPGDPIGSRSR</sequence>
<dbReference type="Pfam" id="PF17148">
    <property type="entry name" value="DUF5117"/>
    <property type="match status" value="1"/>
</dbReference>
<feature type="region of interest" description="Disordered" evidence="1">
    <location>
        <begin position="845"/>
        <end position="869"/>
    </location>
</feature>
<dbReference type="RefSeq" id="WP_277864008.1">
    <property type="nucleotide sequence ID" value="NZ_JARRAG010000002.1"/>
</dbReference>
<accession>A0ABT6FJR0</accession>
<evidence type="ECO:0000256" key="2">
    <source>
        <dbReference type="SAM" id="SignalP"/>
    </source>
</evidence>
<proteinExistence type="predicted"/>
<gene>
    <name evidence="5" type="ORF">PZE19_28575</name>
</gene>
<evidence type="ECO:0000259" key="4">
    <source>
        <dbReference type="Pfam" id="PF17148"/>
    </source>
</evidence>
<keyword evidence="2" id="KW-0732">Signal</keyword>
<dbReference type="GO" id="GO:0008237">
    <property type="term" value="F:metallopeptidase activity"/>
    <property type="evidence" value="ECO:0007669"/>
    <property type="project" value="UniProtKB-KW"/>
</dbReference>
<evidence type="ECO:0000313" key="5">
    <source>
        <dbReference type="EMBL" id="MDG3007736.1"/>
    </source>
</evidence>
<evidence type="ECO:0000259" key="3">
    <source>
        <dbReference type="Pfam" id="PF16313"/>
    </source>
</evidence>
<dbReference type="InterPro" id="IPR033413">
    <property type="entry name" value="DUF5117"/>
</dbReference>
<dbReference type="CDD" id="cd04276">
    <property type="entry name" value="ZnMc_MMP_like_2"/>
    <property type="match status" value="1"/>
</dbReference>
<keyword evidence="5" id="KW-0645">Protease</keyword>
<dbReference type="InterPro" id="IPR024079">
    <property type="entry name" value="MetalloPept_cat_dom_sf"/>
</dbReference>
<keyword evidence="5" id="KW-0378">Hydrolase</keyword>
<dbReference type="PANTHER" id="PTHR38478:SF1">
    <property type="entry name" value="ZINC DEPENDENT METALLOPROTEASE DOMAIN LIPOPROTEIN"/>
    <property type="match status" value="1"/>
</dbReference>
<comment type="caution">
    <text evidence="5">The sequence shown here is derived from an EMBL/GenBank/DDBJ whole genome shotgun (WGS) entry which is preliminary data.</text>
</comment>
<evidence type="ECO:0000313" key="6">
    <source>
        <dbReference type="Proteomes" id="UP001216907"/>
    </source>
</evidence>
<dbReference type="Pfam" id="PF16313">
    <property type="entry name" value="DUF4953"/>
    <property type="match status" value="1"/>
</dbReference>
<dbReference type="PANTHER" id="PTHR38478">
    <property type="entry name" value="PEPTIDASE M1A AND M12B"/>
    <property type="match status" value="1"/>
</dbReference>
<dbReference type="Gene3D" id="3.40.390.10">
    <property type="entry name" value="Collagenase (Catalytic Domain)"/>
    <property type="match status" value="1"/>
</dbReference>
<feature type="domain" description="EcxA zinc-binding" evidence="3">
    <location>
        <begin position="460"/>
        <end position="767"/>
    </location>
</feature>
<name>A0ABT6FJR0_9BACT</name>
<protein>
    <submittedName>
        <fullName evidence="5">Zinc-dependent metalloprotease</fullName>
    </submittedName>
</protein>